<feature type="compositionally biased region" description="Basic and acidic residues" evidence="1">
    <location>
        <begin position="67"/>
        <end position="79"/>
    </location>
</feature>
<feature type="compositionally biased region" description="Low complexity" evidence="1">
    <location>
        <begin position="44"/>
        <end position="65"/>
    </location>
</feature>
<sequence>MSQSASSRRKPLLLLVVALAVAALVAVAVWRLGGDDDVSPLAAGPSGEPTSETPSPEASTTPAPEKTSPKAEAPEKCEGPDTQFNVEGIRQESLLPDCGAPAPVTPAEQKKSGLGLSCGGSYPVILYKTTTTGAKTSICGRTSSGEEFRFVTQADGGDTVDVKGEYDPQLDAFVAKKDGVSYAVQAYDGTLVVTKDGRTTKQKSSDWISLDNESDYD</sequence>
<evidence type="ECO:0000256" key="1">
    <source>
        <dbReference type="SAM" id="MobiDB-lite"/>
    </source>
</evidence>
<name>A0A5Q2MH68_9ACTN</name>
<dbReference type="Proteomes" id="UP000392064">
    <property type="component" value="Chromosome"/>
</dbReference>
<reference evidence="2 3" key="1">
    <citation type="submission" date="2019-11" db="EMBL/GenBank/DDBJ databases">
        <authorList>
            <person name="Li J."/>
        </authorList>
    </citation>
    <scope>NUCLEOTIDE SEQUENCE [LARGE SCALE GENOMIC DNA]</scope>
    <source>
        <strain evidence="2 3">MF47</strain>
    </source>
</reference>
<gene>
    <name evidence="2" type="ORF">GEV26_14595</name>
</gene>
<feature type="region of interest" description="Disordered" evidence="1">
    <location>
        <begin position="36"/>
        <end position="82"/>
    </location>
</feature>
<accession>A0A5Q2MH68</accession>
<organism evidence="2 3">
    <name type="scientific">Aeromicrobium yanjiei</name>
    <dbReference type="NCBI Taxonomy" id="2662028"/>
    <lineage>
        <taxon>Bacteria</taxon>
        <taxon>Bacillati</taxon>
        <taxon>Actinomycetota</taxon>
        <taxon>Actinomycetes</taxon>
        <taxon>Propionibacteriales</taxon>
        <taxon>Nocardioidaceae</taxon>
        <taxon>Aeromicrobium</taxon>
    </lineage>
</organism>
<evidence type="ECO:0000313" key="2">
    <source>
        <dbReference type="EMBL" id="QGG42504.1"/>
    </source>
</evidence>
<keyword evidence="3" id="KW-1185">Reference proteome</keyword>
<proteinExistence type="predicted"/>
<dbReference type="EMBL" id="CP045737">
    <property type="protein sequence ID" value="QGG42504.1"/>
    <property type="molecule type" value="Genomic_DNA"/>
</dbReference>
<evidence type="ECO:0000313" key="3">
    <source>
        <dbReference type="Proteomes" id="UP000392064"/>
    </source>
</evidence>
<dbReference type="AlphaFoldDB" id="A0A5Q2MH68"/>
<dbReference type="KEGG" id="aef:GEV26_14595"/>
<dbReference type="RefSeq" id="WP_153654215.1">
    <property type="nucleotide sequence ID" value="NZ_CP045737.1"/>
</dbReference>
<protein>
    <submittedName>
        <fullName evidence="2">Uncharacterized protein</fullName>
    </submittedName>
</protein>